<gene>
    <name evidence="1" type="ORF">GCM10009102_32410</name>
</gene>
<comment type="caution">
    <text evidence="1">The sequence shown here is derived from an EMBL/GenBank/DDBJ whole genome shotgun (WGS) entry which is preliminary data.</text>
</comment>
<accession>A0ABN1I0I5</accession>
<sequence length="158" mass="17374">MSADIRLLRWPERDRDDYERLAAAIERVARVAARGRGEIVATVPTGPEEPDDVERAQALLDYRRYRDAAAGPLAELFGEPGWDILLTLFVALEEGRTMAPAAIVESIPIRPAVLMRWLKVLASRDLIWTSSHDGQAMPDVVSLTDAGVALALRCIGKA</sequence>
<dbReference type="EMBL" id="BAAAES010000012">
    <property type="protein sequence ID" value="GAA0677280.1"/>
    <property type="molecule type" value="Genomic_DNA"/>
</dbReference>
<evidence type="ECO:0000313" key="2">
    <source>
        <dbReference type="Proteomes" id="UP001500238"/>
    </source>
</evidence>
<evidence type="ECO:0000313" key="1">
    <source>
        <dbReference type="EMBL" id="GAA0677280.1"/>
    </source>
</evidence>
<organism evidence="1 2">
    <name type="scientific">Sphingomonas insulae</name>
    <dbReference type="NCBI Taxonomy" id="424800"/>
    <lineage>
        <taxon>Bacteria</taxon>
        <taxon>Pseudomonadati</taxon>
        <taxon>Pseudomonadota</taxon>
        <taxon>Alphaproteobacteria</taxon>
        <taxon>Sphingomonadales</taxon>
        <taxon>Sphingomonadaceae</taxon>
        <taxon>Sphingomonas</taxon>
    </lineage>
</organism>
<dbReference type="Proteomes" id="UP001500238">
    <property type="component" value="Unassembled WGS sequence"/>
</dbReference>
<proteinExistence type="predicted"/>
<protein>
    <recommendedName>
        <fullName evidence="3">MarR family transcriptional regulator</fullName>
    </recommendedName>
</protein>
<keyword evidence="2" id="KW-1185">Reference proteome</keyword>
<name>A0ABN1I0I5_9SPHN</name>
<dbReference type="InterPro" id="IPR036390">
    <property type="entry name" value="WH_DNA-bd_sf"/>
</dbReference>
<evidence type="ECO:0008006" key="3">
    <source>
        <dbReference type="Google" id="ProtNLM"/>
    </source>
</evidence>
<reference evidence="1 2" key="1">
    <citation type="journal article" date="2019" name="Int. J. Syst. Evol. Microbiol.">
        <title>The Global Catalogue of Microorganisms (GCM) 10K type strain sequencing project: providing services to taxonomists for standard genome sequencing and annotation.</title>
        <authorList>
            <consortium name="The Broad Institute Genomics Platform"/>
            <consortium name="The Broad Institute Genome Sequencing Center for Infectious Disease"/>
            <person name="Wu L."/>
            <person name="Ma J."/>
        </authorList>
    </citation>
    <scope>NUCLEOTIDE SEQUENCE [LARGE SCALE GENOMIC DNA]</scope>
    <source>
        <strain evidence="1 2">JCM 14603</strain>
    </source>
</reference>
<dbReference type="SUPFAM" id="SSF46785">
    <property type="entry name" value="Winged helix' DNA-binding domain"/>
    <property type="match status" value="1"/>
</dbReference>
<dbReference type="RefSeq" id="WP_243848393.1">
    <property type="nucleotide sequence ID" value="NZ_BAAAES010000012.1"/>
</dbReference>